<accession>A0A174Z816</accession>
<proteinExistence type="predicted"/>
<sequence length="320" mass="35697">MQYEIVLTTAEDIVSVVDAALAGKDICDIQYISEFADISEQQAQNAIKMAVNMELLYFDSTSQSYKSDSLLSHLLVSARNDLQKATIMRFILEQYKPFKSFKDRYIFTQSIDLACKQLKVLYGMTTTYRDIKNTITNIATYAKAMISDGANQFVLNDDQVTYLEILDVVLKSKANDDNALKTLLGESTYNYIDADKVYTPLSDAFSKVQNELTEGKTIILYSGNAFESFLQQIADEHSVSLVGKNGILQKSSALGNVLSKKHRGMIDYIGQVRNAADHGADVDEGGKIWEVSEETSRVYPTIVATVIKDIVLRENGTIHV</sequence>
<reference evidence="1 2" key="1">
    <citation type="submission" date="2015-09" db="EMBL/GenBank/DDBJ databases">
        <authorList>
            <consortium name="Pathogen Informatics"/>
        </authorList>
    </citation>
    <scope>NUCLEOTIDE SEQUENCE [LARGE SCALE GENOMIC DNA]</scope>
    <source>
        <strain evidence="1 2">2789STDY5834878</strain>
    </source>
</reference>
<gene>
    <name evidence="1" type="ORF">ERS852492_01204</name>
</gene>
<protein>
    <submittedName>
        <fullName evidence="1">Uncharacterized protein</fullName>
    </submittedName>
</protein>
<name>A0A174Z816_9FIRM</name>
<dbReference type="RefSeq" id="WP_055286638.1">
    <property type="nucleotide sequence ID" value="NZ_CABIXW010000003.1"/>
</dbReference>
<evidence type="ECO:0000313" key="1">
    <source>
        <dbReference type="EMBL" id="CUQ83485.1"/>
    </source>
</evidence>
<dbReference type="EMBL" id="CZBV01000003">
    <property type="protein sequence ID" value="CUQ83485.1"/>
    <property type="molecule type" value="Genomic_DNA"/>
</dbReference>
<dbReference type="Proteomes" id="UP000095780">
    <property type="component" value="Unassembled WGS sequence"/>
</dbReference>
<dbReference type="AlphaFoldDB" id="A0A174Z816"/>
<evidence type="ECO:0000313" key="2">
    <source>
        <dbReference type="Proteomes" id="UP000095780"/>
    </source>
</evidence>
<organism evidence="1 2">
    <name type="scientific">Lachnospira eligens</name>
    <dbReference type="NCBI Taxonomy" id="39485"/>
    <lineage>
        <taxon>Bacteria</taxon>
        <taxon>Bacillati</taxon>
        <taxon>Bacillota</taxon>
        <taxon>Clostridia</taxon>
        <taxon>Lachnospirales</taxon>
        <taxon>Lachnospiraceae</taxon>
        <taxon>Lachnospira</taxon>
    </lineage>
</organism>